<organism evidence="4">
    <name type="scientific">Andalucia godoyi</name>
    <name type="common">Flagellate</name>
    <dbReference type="NCBI Taxonomy" id="505711"/>
    <lineage>
        <taxon>Eukaryota</taxon>
        <taxon>Discoba</taxon>
        <taxon>Jakobida</taxon>
        <taxon>Andalucina</taxon>
        <taxon>Andaluciidae</taxon>
        <taxon>Andalucia</taxon>
    </lineage>
</organism>
<comment type="similarity">
    <text evidence="1">Belongs to the universal ribosomal protein uL10 family.</text>
</comment>
<dbReference type="GO" id="GO:0005840">
    <property type="term" value="C:ribosome"/>
    <property type="evidence" value="ECO:0007669"/>
    <property type="project" value="UniProtKB-KW"/>
</dbReference>
<keyword evidence="2 4" id="KW-0689">Ribosomal protein</keyword>
<reference evidence="4" key="1">
    <citation type="journal article" date="2013" name="Genome Biol. Evol.">
        <title>Strikingly bacteria-like and gene-rich mitochondrial genomes throughout jakobid protists.</title>
        <authorList>
            <person name="Burger G."/>
            <person name="Gray M.W."/>
            <person name="Forget L."/>
            <person name="Lang B.F."/>
        </authorList>
    </citation>
    <scope>NUCLEOTIDE SEQUENCE</scope>
    <source>
        <strain evidence="4">ATCC PRA-185</strain>
    </source>
</reference>
<dbReference type="InterPro" id="IPR001790">
    <property type="entry name" value="Ribosomal_uL10"/>
</dbReference>
<evidence type="ECO:0000256" key="3">
    <source>
        <dbReference type="ARBA" id="ARBA00023274"/>
    </source>
</evidence>
<dbReference type="GeneID" id="15332809"/>
<evidence type="ECO:0000256" key="1">
    <source>
        <dbReference type="ARBA" id="ARBA00008889"/>
    </source>
</evidence>
<geneLocation type="mitochondrion" evidence="4"/>
<name>M4QKG8_ANDGO</name>
<evidence type="ECO:0000256" key="2">
    <source>
        <dbReference type="ARBA" id="ARBA00022980"/>
    </source>
</evidence>
<dbReference type="GO" id="GO:1990904">
    <property type="term" value="C:ribonucleoprotein complex"/>
    <property type="evidence" value="ECO:0007669"/>
    <property type="project" value="UniProtKB-KW"/>
</dbReference>
<dbReference type="AlphaFoldDB" id="M4QKG8"/>
<keyword evidence="4" id="KW-0496">Mitochondrion</keyword>
<dbReference type="SUPFAM" id="SSF160369">
    <property type="entry name" value="Ribosomal protein L10-like"/>
    <property type="match status" value="1"/>
</dbReference>
<dbReference type="PANTHER" id="PTHR11560">
    <property type="entry name" value="39S RIBOSOMAL PROTEIN L10, MITOCHONDRIAL"/>
    <property type="match status" value="1"/>
</dbReference>
<dbReference type="Gene3D" id="3.30.70.1730">
    <property type="match status" value="1"/>
</dbReference>
<keyword evidence="3" id="KW-0687">Ribonucleoprotein</keyword>
<dbReference type="RefSeq" id="YP_007890474.1">
    <property type="nucleotide sequence ID" value="NC_021124.1"/>
</dbReference>
<protein>
    <submittedName>
        <fullName evidence="4">Ribosomal protein L10</fullName>
    </submittedName>
</protein>
<evidence type="ECO:0000313" key="4">
    <source>
        <dbReference type="EMBL" id="AGH23968.1"/>
    </source>
</evidence>
<dbReference type="Pfam" id="PF00466">
    <property type="entry name" value="Ribosomal_L10"/>
    <property type="match status" value="1"/>
</dbReference>
<sequence>MNLKKQQSLLEWKEILETSSILAVYQQNGFQSHEMIAFLQYLQRHGLSCKISKNTTVRHLVQNTSLASFGNLFEGPCLVVYTKQKDLTSPFSLQKTFSKLSPLGAYVMGGYLNGSEFLKYSEKQSLFEDYVHLAHLILSPASDLLLGLQYSSGELSSSLEVLSKKDS</sequence>
<dbReference type="InterPro" id="IPR047865">
    <property type="entry name" value="Ribosomal_uL10_bac_type"/>
</dbReference>
<gene>
    <name evidence="4" type="primary">rpl10</name>
</gene>
<dbReference type="InterPro" id="IPR043141">
    <property type="entry name" value="Ribosomal_uL10-like_sf"/>
</dbReference>
<dbReference type="EMBL" id="KC353352">
    <property type="protein sequence ID" value="AGH23968.1"/>
    <property type="molecule type" value="Genomic_DNA"/>
</dbReference>
<accession>M4QKG8</accession>
<proteinExistence type="inferred from homology"/>